<dbReference type="Gene3D" id="3.40.190.10">
    <property type="entry name" value="Periplasmic binding protein-like II"/>
    <property type="match status" value="2"/>
</dbReference>
<gene>
    <name evidence="5" type="ORF">QO002_004199</name>
</gene>
<dbReference type="SUPFAM" id="SSF53850">
    <property type="entry name" value="Periplasmic binding protein-like II"/>
    <property type="match status" value="1"/>
</dbReference>
<dbReference type="InterPro" id="IPR001638">
    <property type="entry name" value="Solute-binding_3/MltF_N"/>
</dbReference>
<evidence type="ECO:0000256" key="2">
    <source>
        <dbReference type="ARBA" id="ARBA00022729"/>
    </source>
</evidence>
<dbReference type="Pfam" id="PF00497">
    <property type="entry name" value="SBP_bac_3"/>
    <property type="match status" value="1"/>
</dbReference>
<dbReference type="EMBL" id="JAUSVF010000002">
    <property type="protein sequence ID" value="MDQ0321993.1"/>
    <property type="molecule type" value="Genomic_DNA"/>
</dbReference>
<sequence length="289" mass="31274">MRRRTQPNDRIESNAMRNMIKGAATALLALIPLSLAHAGETLDRVKSKGEVVNALVNDYPPFAYINDKNELDGFDVDVAKAFADKLGVKLKLETPGWETIIGGRWAGRWDVAITSSTPTEERAKVVNFPVNYYSVPAVLVVNKDEQAIKSVADITGKRVGVGTGSSYEAYVSRKFSIPGQAAIAFPFGEVQAVPNDETVNFQNLALGAGVRLDAIVASLGTAQGQIDATGKLKLAGDTLFAEPNAVVTDKGDPEWDAEVKRVITELKDDGTLAKISEKWFKVDITKYAF</sequence>
<evidence type="ECO:0000313" key="6">
    <source>
        <dbReference type="Proteomes" id="UP001230207"/>
    </source>
</evidence>
<proteinExistence type="predicted"/>
<protein>
    <submittedName>
        <fullName evidence="5">Polar amino acid transport system substrate-binding protein</fullName>
    </submittedName>
</protein>
<comment type="caution">
    <text evidence="5">The sequence shown here is derived from an EMBL/GenBank/DDBJ whole genome shotgun (WGS) entry which is preliminary data.</text>
</comment>
<evidence type="ECO:0000256" key="3">
    <source>
        <dbReference type="SAM" id="SignalP"/>
    </source>
</evidence>
<dbReference type="RefSeq" id="WP_307233580.1">
    <property type="nucleotide sequence ID" value="NZ_JAUSVF010000002.1"/>
</dbReference>
<comment type="subcellular location">
    <subcellularLocation>
        <location evidence="1">Periplasm</location>
    </subcellularLocation>
</comment>
<evidence type="ECO:0000313" key="5">
    <source>
        <dbReference type="EMBL" id="MDQ0321993.1"/>
    </source>
</evidence>
<dbReference type="Proteomes" id="UP001230207">
    <property type="component" value="Unassembled WGS sequence"/>
</dbReference>
<reference evidence="5 6" key="1">
    <citation type="submission" date="2023-07" db="EMBL/GenBank/DDBJ databases">
        <title>Genomic Encyclopedia of Type Strains, Phase IV (KMG-IV): sequencing the most valuable type-strain genomes for metagenomic binning, comparative biology and taxonomic classification.</title>
        <authorList>
            <person name="Goeker M."/>
        </authorList>
    </citation>
    <scope>NUCLEOTIDE SEQUENCE [LARGE SCALE GENOMIC DNA]</scope>
    <source>
        <strain evidence="5 6">DSM 1112</strain>
    </source>
</reference>
<evidence type="ECO:0000256" key="1">
    <source>
        <dbReference type="ARBA" id="ARBA00004418"/>
    </source>
</evidence>
<organism evidence="5 6">
    <name type="scientific">Pararhizobium capsulatum DSM 1112</name>
    <dbReference type="NCBI Taxonomy" id="1121113"/>
    <lineage>
        <taxon>Bacteria</taxon>
        <taxon>Pseudomonadati</taxon>
        <taxon>Pseudomonadota</taxon>
        <taxon>Alphaproteobacteria</taxon>
        <taxon>Hyphomicrobiales</taxon>
        <taxon>Rhizobiaceae</taxon>
        <taxon>Rhizobium/Agrobacterium group</taxon>
        <taxon>Pararhizobium</taxon>
    </lineage>
</organism>
<evidence type="ECO:0000259" key="4">
    <source>
        <dbReference type="SMART" id="SM00062"/>
    </source>
</evidence>
<feature type="chain" id="PRO_5046077797" evidence="3">
    <location>
        <begin position="39"/>
        <end position="289"/>
    </location>
</feature>
<dbReference type="PANTHER" id="PTHR35936:SF19">
    <property type="entry name" value="AMINO-ACID-BINDING PROTEIN YXEM-RELATED"/>
    <property type="match status" value="1"/>
</dbReference>
<keyword evidence="6" id="KW-1185">Reference proteome</keyword>
<name>A0ABU0BUR1_9HYPH</name>
<dbReference type="SMART" id="SM00062">
    <property type="entry name" value="PBPb"/>
    <property type="match status" value="1"/>
</dbReference>
<accession>A0ABU0BUR1</accession>
<dbReference type="PANTHER" id="PTHR35936">
    <property type="entry name" value="MEMBRANE-BOUND LYTIC MUREIN TRANSGLYCOSYLASE F"/>
    <property type="match status" value="1"/>
</dbReference>
<feature type="domain" description="Solute-binding protein family 3/N-terminal" evidence="4">
    <location>
        <begin position="51"/>
        <end position="283"/>
    </location>
</feature>
<keyword evidence="2 3" id="KW-0732">Signal</keyword>
<feature type="signal peptide" evidence="3">
    <location>
        <begin position="1"/>
        <end position="38"/>
    </location>
</feature>